<dbReference type="CDD" id="cd11386">
    <property type="entry name" value="MCP_signal"/>
    <property type="match status" value="1"/>
</dbReference>
<evidence type="ECO:0000256" key="1">
    <source>
        <dbReference type="ARBA" id="ARBA00022500"/>
    </source>
</evidence>
<keyword evidence="6" id="KW-1185">Reference proteome</keyword>
<dbReference type="PROSITE" id="PS50111">
    <property type="entry name" value="CHEMOTAXIS_TRANSDUC_2"/>
    <property type="match status" value="1"/>
</dbReference>
<dbReference type="InterPro" id="IPR051310">
    <property type="entry name" value="MCP_chemotaxis"/>
</dbReference>
<evidence type="ECO:0000256" key="3">
    <source>
        <dbReference type="PROSITE-ProRule" id="PRU00284"/>
    </source>
</evidence>
<comment type="caution">
    <text evidence="5">The sequence shown here is derived from an EMBL/GenBank/DDBJ whole genome shotgun (WGS) entry which is preliminary data.</text>
</comment>
<dbReference type="AlphaFoldDB" id="A0A369KVH0"/>
<dbReference type="Gene3D" id="3.30.450.20">
    <property type="entry name" value="PAS domain"/>
    <property type="match status" value="1"/>
</dbReference>
<dbReference type="GO" id="GO:0006935">
    <property type="term" value="P:chemotaxis"/>
    <property type="evidence" value="ECO:0007669"/>
    <property type="project" value="UniProtKB-KW"/>
</dbReference>
<sequence length="371" mass="40286">MLENIPINIILANLNFDIVYVNQTSLKTLTKIEKLLPCKAAEVIGKSIDIFHKDPSYQRKILSNQKNLPHRAVIKLGDEFLDLLVTGIYDSEKIYQGCMLTWDVITEKIKQEESKKQLFNATTEMVNDFATSSKEIATKAEGVAKGAQNLGATTEQMSAAIHQLTASINSIVQNTKAADTVAKAAQNDAEAGAKLIKKAIESMDLISKSSDDIIEIVKIISEISSQVNLLAFNAAIEAARAGEHGLGFSVVADEVRKLAEKSSQATKEITKLINESTKRISNGSEESKQAGNAFSKIVEGVSKSTQSISEIASATSEQLIAAKEVNTAIQHVANETEKTSIASETIANAIKDLQLKAISYQKKSLEFENKN</sequence>
<dbReference type="GO" id="GO:0005886">
    <property type="term" value="C:plasma membrane"/>
    <property type="evidence" value="ECO:0007669"/>
    <property type="project" value="TreeGrafter"/>
</dbReference>
<dbReference type="PANTHER" id="PTHR43531">
    <property type="entry name" value="PROTEIN ICFG"/>
    <property type="match status" value="1"/>
</dbReference>
<accession>A0A369KVH0</accession>
<gene>
    <name evidence="5" type="ORF">DCC88_03700</name>
</gene>
<comment type="similarity">
    <text evidence="2">Belongs to the methyl-accepting chemotaxis (MCP) protein family.</text>
</comment>
<dbReference type="EMBL" id="QOVW01000038">
    <property type="protein sequence ID" value="RDB36705.1"/>
    <property type="molecule type" value="Genomic_DNA"/>
</dbReference>
<keyword evidence="1" id="KW-0145">Chemotaxis</keyword>
<evidence type="ECO:0000256" key="2">
    <source>
        <dbReference type="ARBA" id="ARBA00029447"/>
    </source>
</evidence>
<dbReference type="Proteomes" id="UP000253934">
    <property type="component" value="Unassembled WGS sequence"/>
</dbReference>
<dbReference type="PANTHER" id="PTHR43531:SF11">
    <property type="entry name" value="METHYL-ACCEPTING CHEMOTAXIS PROTEIN 3"/>
    <property type="match status" value="1"/>
</dbReference>
<feature type="domain" description="Methyl-accepting transducer" evidence="4">
    <location>
        <begin position="125"/>
        <end position="347"/>
    </location>
</feature>
<proteinExistence type="inferred from homology"/>
<dbReference type="GO" id="GO:0007165">
    <property type="term" value="P:signal transduction"/>
    <property type="evidence" value="ECO:0007669"/>
    <property type="project" value="UniProtKB-KW"/>
</dbReference>
<reference evidence="5" key="1">
    <citation type="submission" date="2018-04" db="EMBL/GenBank/DDBJ databases">
        <title>Draft genome sequence of the Candidatus Spirobacillus cienkowskii, a pathogen of freshwater Daphnia species, reconstructed from hemolymph metagenomic reads.</title>
        <authorList>
            <person name="Bresciani L."/>
            <person name="Lemos L.N."/>
            <person name="Wale N."/>
            <person name="Lin J.Y."/>
            <person name="Fernandes G.R."/>
            <person name="Duffy M.A."/>
            <person name="Rodrigues J.M."/>
        </authorList>
    </citation>
    <scope>NUCLEOTIDE SEQUENCE [LARGE SCALE GENOMIC DNA]</scope>
    <source>
        <strain evidence="5">Binning01</strain>
    </source>
</reference>
<dbReference type="SUPFAM" id="SSF58104">
    <property type="entry name" value="Methyl-accepting chemotaxis protein (MCP) signaling domain"/>
    <property type="match status" value="1"/>
</dbReference>
<protein>
    <recommendedName>
        <fullName evidence="4">Methyl-accepting transducer domain-containing protein</fullName>
    </recommendedName>
</protein>
<dbReference type="InterPro" id="IPR004090">
    <property type="entry name" value="Chemotax_Me-accpt_rcpt"/>
</dbReference>
<dbReference type="Pfam" id="PF00015">
    <property type="entry name" value="MCPsignal"/>
    <property type="match status" value="1"/>
</dbReference>
<dbReference type="PRINTS" id="PR00260">
    <property type="entry name" value="CHEMTRNSDUCR"/>
</dbReference>
<evidence type="ECO:0000313" key="5">
    <source>
        <dbReference type="EMBL" id="RDB36705.1"/>
    </source>
</evidence>
<dbReference type="Gene3D" id="1.10.287.950">
    <property type="entry name" value="Methyl-accepting chemotaxis protein"/>
    <property type="match status" value="1"/>
</dbReference>
<dbReference type="SMART" id="SM00283">
    <property type="entry name" value="MA"/>
    <property type="match status" value="1"/>
</dbReference>
<organism evidence="5 6">
    <name type="scientific">Spirobacillus cienkowskii</name>
    <dbReference type="NCBI Taxonomy" id="495820"/>
    <lineage>
        <taxon>Bacteria</taxon>
        <taxon>Pseudomonadati</taxon>
        <taxon>Bdellovibrionota</taxon>
        <taxon>Oligoflexia</taxon>
        <taxon>Silvanigrellales</taxon>
        <taxon>Spirobacillus</taxon>
    </lineage>
</organism>
<name>A0A369KVH0_9BACT</name>
<keyword evidence="3" id="KW-0807">Transducer</keyword>
<evidence type="ECO:0000313" key="6">
    <source>
        <dbReference type="Proteomes" id="UP000253934"/>
    </source>
</evidence>
<dbReference type="GO" id="GO:0004888">
    <property type="term" value="F:transmembrane signaling receptor activity"/>
    <property type="evidence" value="ECO:0007669"/>
    <property type="project" value="InterPro"/>
</dbReference>
<dbReference type="InterPro" id="IPR004089">
    <property type="entry name" value="MCPsignal_dom"/>
</dbReference>
<evidence type="ECO:0000259" key="4">
    <source>
        <dbReference type="PROSITE" id="PS50111"/>
    </source>
</evidence>